<evidence type="ECO:0000313" key="1">
    <source>
        <dbReference type="EMBL" id="GLK51846.1"/>
    </source>
</evidence>
<evidence type="ECO:0000313" key="2">
    <source>
        <dbReference type="Proteomes" id="UP001143486"/>
    </source>
</evidence>
<comment type="caution">
    <text evidence="1">The sequence shown here is derived from an EMBL/GenBank/DDBJ whole genome shotgun (WGS) entry which is preliminary data.</text>
</comment>
<keyword evidence="2" id="KW-1185">Reference proteome</keyword>
<proteinExistence type="predicted"/>
<sequence length="89" mass="10094">MLRIGRQKRVELDERSVEPAGIHFGLGGLEGFGKIGFGHTDSGLERQNEKRPAAGRDAFRLYMRSGQMNRHGSRPSIALRRERRWYAAA</sequence>
<name>A0A9W6IMV6_9PROT</name>
<dbReference type="Proteomes" id="UP001143486">
    <property type="component" value="Unassembled WGS sequence"/>
</dbReference>
<accession>A0A9W6IMV6</accession>
<reference evidence="1" key="1">
    <citation type="journal article" date="2014" name="Int. J. Syst. Evol. Microbiol.">
        <title>Complete genome sequence of Corynebacterium casei LMG S-19264T (=DSM 44701T), isolated from a smear-ripened cheese.</title>
        <authorList>
            <consortium name="US DOE Joint Genome Institute (JGI-PGF)"/>
            <person name="Walter F."/>
            <person name="Albersmeier A."/>
            <person name="Kalinowski J."/>
            <person name="Ruckert C."/>
        </authorList>
    </citation>
    <scope>NUCLEOTIDE SEQUENCE</scope>
    <source>
        <strain evidence="1">VKM B-1513</strain>
    </source>
</reference>
<dbReference type="EMBL" id="BSFE01000003">
    <property type="protein sequence ID" value="GLK51846.1"/>
    <property type="molecule type" value="Genomic_DNA"/>
</dbReference>
<protein>
    <submittedName>
        <fullName evidence="1">Uncharacterized protein</fullName>
    </submittedName>
</protein>
<organism evidence="1 2">
    <name type="scientific">Maricaulis virginensis</name>
    <dbReference type="NCBI Taxonomy" id="144022"/>
    <lineage>
        <taxon>Bacteria</taxon>
        <taxon>Pseudomonadati</taxon>
        <taxon>Pseudomonadota</taxon>
        <taxon>Alphaproteobacteria</taxon>
        <taxon>Maricaulales</taxon>
        <taxon>Maricaulaceae</taxon>
        <taxon>Maricaulis</taxon>
    </lineage>
</organism>
<gene>
    <name evidence="1" type="ORF">GCM10017621_13540</name>
</gene>
<reference evidence="1" key="2">
    <citation type="submission" date="2023-01" db="EMBL/GenBank/DDBJ databases">
        <authorList>
            <person name="Sun Q."/>
            <person name="Evtushenko L."/>
        </authorList>
    </citation>
    <scope>NUCLEOTIDE SEQUENCE</scope>
    <source>
        <strain evidence="1">VKM B-1513</strain>
    </source>
</reference>
<dbReference type="AlphaFoldDB" id="A0A9W6IMV6"/>